<comment type="caution">
    <text evidence="2">The sequence shown here is derived from an EMBL/GenBank/DDBJ whole genome shotgun (WGS) entry which is preliminary data.</text>
</comment>
<evidence type="ECO:0000313" key="3">
    <source>
        <dbReference type="Proteomes" id="UP000823775"/>
    </source>
</evidence>
<accession>A0ABS8WLW9</accession>
<reference evidence="2 3" key="1">
    <citation type="journal article" date="2021" name="BMC Genomics">
        <title>Datura genome reveals duplications of psychoactive alkaloid biosynthetic genes and high mutation rate following tissue culture.</title>
        <authorList>
            <person name="Rajewski A."/>
            <person name="Carter-House D."/>
            <person name="Stajich J."/>
            <person name="Litt A."/>
        </authorList>
    </citation>
    <scope>NUCLEOTIDE SEQUENCE [LARGE SCALE GENOMIC DNA]</scope>
    <source>
        <strain evidence="2">AR-01</strain>
    </source>
</reference>
<evidence type="ECO:0000256" key="1">
    <source>
        <dbReference type="SAM" id="MobiDB-lite"/>
    </source>
</evidence>
<protein>
    <submittedName>
        <fullName evidence="2">Uncharacterized protein</fullName>
    </submittedName>
</protein>
<dbReference type="Proteomes" id="UP000823775">
    <property type="component" value="Unassembled WGS sequence"/>
</dbReference>
<dbReference type="EMBL" id="JACEIK010008981">
    <property type="protein sequence ID" value="MCE3051840.1"/>
    <property type="molecule type" value="Genomic_DNA"/>
</dbReference>
<proteinExistence type="predicted"/>
<feature type="compositionally biased region" description="Low complexity" evidence="1">
    <location>
        <begin position="60"/>
        <end position="77"/>
    </location>
</feature>
<evidence type="ECO:0000313" key="2">
    <source>
        <dbReference type="EMBL" id="MCE3051840.1"/>
    </source>
</evidence>
<organism evidence="2 3">
    <name type="scientific">Datura stramonium</name>
    <name type="common">Jimsonweed</name>
    <name type="synonym">Common thornapple</name>
    <dbReference type="NCBI Taxonomy" id="4076"/>
    <lineage>
        <taxon>Eukaryota</taxon>
        <taxon>Viridiplantae</taxon>
        <taxon>Streptophyta</taxon>
        <taxon>Embryophyta</taxon>
        <taxon>Tracheophyta</taxon>
        <taxon>Spermatophyta</taxon>
        <taxon>Magnoliopsida</taxon>
        <taxon>eudicotyledons</taxon>
        <taxon>Gunneridae</taxon>
        <taxon>Pentapetalae</taxon>
        <taxon>asterids</taxon>
        <taxon>lamiids</taxon>
        <taxon>Solanales</taxon>
        <taxon>Solanaceae</taxon>
        <taxon>Solanoideae</taxon>
        <taxon>Datureae</taxon>
        <taxon>Datura</taxon>
    </lineage>
</organism>
<feature type="compositionally biased region" description="Acidic residues" evidence="1">
    <location>
        <begin position="79"/>
        <end position="90"/>
    </location>
</feature>
<feature type="region of interest" description="Disordered" evidence="1">
    <location>
        <begin position="55"/>
        <end position="90"/>
    </location>
</feature>
<name>A0ABS8WLW9_DATST</name>
<gene>
    <name evidence="2" type="ORF">HAX54_050950</name>
</gene>
<sequence>MPDAVRPHLNWKTPADSMSLHIGLGVFAYAYDKANRLANRSAKLKQCKLDARREQWLSQGGSSSSSSSSSGGCCSGSMTEEDDEGDSMTA</sequence>
<keyword evidence="3" id="KW-1185">Reference proteome</keyword>